<comment type="caution">
    <text evidence="2">The sequence shown here is derived from an EMBL/GenBank/DDBJ whole genome shotgun (WGS) entry which is preliminary data.</text>
</comment>
<gene>
    <name evidence="2" type="ORF">CLV85_2623</name>
</gene>
<dbReference type="AlphaFoldDB" id="A0A2M9D1X9"/>
<evidence type="ECO:0008006" key="4">
    <source>
        <dbReference type="Google" id="ProtNLM"/>
    </source>
</evidence>
<keyword evidence="1" id="KW-1133">Transmembrane helix</keyword>
<organism evidence="2 3">
    <name type="scientific">Salinibacterium amurskyense</name>
    <dbReference type="NCBI Taxonomy" id="205941"/>
    <lineage>
        <taxon>Bacteria</taxon>
        <taxon>Bacillati</taxon>
        <taxon>Actinomycetota</taxon>
        <taxon>Actinomycetes</taxon>
        <taxon>Micrococcales</taxon>
        <taxon>Microbacteriaceae</taxon>
        <taxon>Salinibacterium</taxon>
    </lineage>
</organism>
<keyword evidence="1" id="KW-0472">Membrane</keyword>
<sequence length="149" mass="16710">MKTRIAALVMVALLTIYLIFVINYSTILIRADEPIVNVMGWALLVLPIIGFWALAAELFFIVRAERLLTTLTEEGALPDEVVELLPSGRPDPAAADRAFDRYRTEAEAEPNSWRTWLRLGLAYDAAGDRGRARWATRRAIALSRGKTPR</sequence>
<evidence type="ECO:0000313" key="2">
    <source>
        <dbReference type="EMBL" id="PJJ78167.1"/>
    </source>
</evidence>
<dbReference type="SUPFAM" id="SSF48452">
    <property type="entry name" value="TPR-like"/>
    <property type="match status" value="1"/>
</dbReference>
<proteinExistence type="predicted"/>
<dbReference type="Gene3D" id="1.25.40.10">
    <property type="entry name" value="Tetratricopeptide repeat domain"/>
    <property type="match status" value="1"/>
</dbReference>
<evidence type="ECO:0000313" key="3">
    <source>
        <dbReference type="Proteomes" id="UP000231742"/>
    </source>
</evidence>
<dbReference type="EMBL" id="PGFH01000003">
    <property type="protein sequence ID" value="PJJ78167.1"/>
    <property type="molecule type" value="Genomic_DNA"/>
</dbReference>
<protein>
    <recommendedName>
        <fullName evidence="4">Tetratricopeptide repeat protein</fullName>
    </recommendedName>
</protein>
<dbReference type="RefSeq" id="WP_189621869.1">
    <property type="nucleotide sequence ID" value="NZ_BMZU01000001.1"/>
</dbReference>
<keyword evidence="3" id="KW-1185">Reference proteome</keyword>
<keyword evidence="1" id="KW-0812">Transmembrane</keyword>
<feature type="transmembrane region" description="Helical" evidence="1">
    <location>
        <begin position="7"/>
        <end position="29"/>
    </location>
</feature>
<feature type="transmembrane region" description="Helical" evidence="1">
    <location>
        <begin position="41"/>
        <end position="62"/>
    </location>
</feature>
<accession>A0A2M9D1X9</accession>
<reference evidence="2 3" key="1">
    <citation type="submission" date="2017-11" db="EMBL/GenBank/DDBJ databases">
        <title>Genomic Encyclopedia of Archaeal and Bacterial Type Strains, Phase II (KMG-II): From Individual Species to Whole Genera.</title>
        <authorList>
            <person name="Goeker M."/>
        </authorList>
    </citation>
    <scope>NUCLEOTIDE SEQUENCE [LARGE SCALE GENOMIC DNA]</scope>
    <source>
        <strain evidence="2 3">DSM 16400</strain>
    </source>
</reference>
<name>A0A2M9D1X9_9MICO</name>
<dbReference type="InterPro" id="IPR011990">
    <property type="entry name" value="TPR-like_helical_dom_sf"/>
</dbReference>
<evidence type="ECO:0000256" key="1">
    <source>
        <dbReference type="SAM" id="Phobius"/>
    </source>
</evidence>
<dbReference type="Proteomes" id="UP000231742">
    <property type="component" value="Unassembled WGS sequence"/>
</dbReference>